<name>A0A8J6TNN7_9BACT</name>
<dbReference type="InterPro" id="IPR029044">
    <property type="entry name" value="Nucleotide-diphossugar_trans"/>
</dbReference>
<proteinExistence type="inferred from homology"/>
<keyword evidence="7 8" id="KW-0501">Molybdenum cofactor biosynthesis</keyword>
<dbReference type="GO" id="GO:0006777">
    <property type="term" value="P:Mo-molybdopterin cofactor biosynthetic process"/>
    <property type="evidence" value="ECO:0007669"/>
    <property type="project" value="UniProtKB-KW"/>
</dbReference>
<dbReference type="Gene3D" id="3.90.550.10">
    <property type="entry name" value="Spore Coat Polysaccharide Biosynthesis Protein SpsA, Chain A"/>
    <property type="match status" value="1"/>
</dbReference>
<reference evidence="10 11" key="1">
    <citation type="submission" date="2020-08" db="EMBL/GenBank/DDBJ databases">
        <title>Bridging the membrane lipid divide: bacteria of the FCB group superphylum have the potential to synthesize archaeal ether lipids.</title>
        <authorList>
            <person name="Villanueva L."/>
            <person name="Von Meijenfeldt F.A.B."/>
            <person name="Westbye A.B."/>
            <person name="Yadav S."/>
            <person name="Hopmans E.C."/>
            <person name="Dutilh B.E."/>
            <person name="Sinninghe Damste J.S."/>
        </authorList>
    </citation>
    <scope>NUCLEOTIDE SEQUENCE [LARGE SCALE GENOMIC DNA]</scope>
    <source>
        <strain evidence="10">NIOZ-UU30</strain>
    </source>
</reference>
<evidence type="ECO:0000256" key="4">
    <source>
        <dbReference type="ARBA" id="ARBA00022741"/>
    </source>
</evidence>
<feature type="binding site" evidence="8">
    <location>
        <position position="68"/>
    </location>
    <ligand>
        <name>GTP</name>
        <dbReference type="ChEBI" id="CHEBI:37565"/>
    </ligand>
</feature>
<comment type="catalytic activity">
    <reaction evidence="8">
        <text>Mo-molybdopterin + GTP + H(+) = Mo-molybdopterin guanine dinucleotide + diphosphate</text>
        <dbReference type="Rhea" id="RHEA:34243"/>
        <dbReference type="ChEBI" id="CHEBI:15378"/>
        <dbReference type="ChEBI" id="CHEBI:33019"/>
        <dbReference type="ChEBI" id="CHEBI:37565"/>
        <dbReference type="ChEBI" id="CHEBI:71302"/>
        <dbReference type="ChEBI" id="CHEBI:71310"/>
        <dbReference type="EC" id="2.7.7.77"/>
    </reaction>
</comment>
<evidence type="ECO:0000313" key="11">
    <source>
        <dbReference type="Proteomes" id="UP000603434"/>
    </source>
</evidence>
<feature type="binding site" evidence="8">
    <location>
        <position position="23"/>
    </location>
    <ligand>
        <name>GTP</name>
        <dbReference type="ChEBI" id="CHEBI:37565"/>
    </ligand>
</feature>
<dbReference type="GO" id="GO:0046872">
    <property type="term" value="F:metal ion binding"/>
    <property type="evidence" value="ECO:0007669"/>
    <property type="project" value="UniProtKB-KW"/>
</dbReference>
<keyword evidence="1 8" id="KW-0963">Cytoplasm</keyword>
<dbReference type="InterPro" id="IPR013482">
    <property type="entry name" value="Molybde_CF_guanTrfase"/>
</dbReference>
<comment type="cofactor">
    <cofactor evidence="8">
        <name>Mg(2+)</name>
        <dbReference type="ChEBI" id="CHEBI:18420"/>
    </cofactor>
</comment>
<dbReference type="GO" id="GO:0005525">
    <property type="term" value="F:GTP binding"/>
    <property type="evidence" value="ECO:0007669"/>
    <property type="project" value="UniProtKB-UniRule"/>
</dbReference>
<dbReference type="GO" id="GO:0061603">
    <property type="term" value="F:molybdenum cofactor guanylyltransferase activity"/>
    <property type="evidence" value="ECO:0007669"/>
    <property type="project" value="UniProtKB-EC"/>
</dbReference>
<dbReference type="Pfam" id="PF12804">
    <property type="entry name" value="NTP_transf_3"/>
    <property type="match status" value="1"/>
</dbReference>
<feature type="domain" description="MobA-like NTP transferase" evidence="9">
    <location>
        <begin position="7"/>
        <end position="152"/>
    </location>
</feature>
<keyword evidence="3 8" id="KW-0479">Metal-binding</keyword>
<evidence type="ECO:0000256" key="3">
    <source>
        <dbReference type="ARBA" id="ARBA00022723"/>
    </source>
</evidence>
<comment type="similarity">
    <text evidence="8">Belongs to the MobA family.</text>
</comment>
<sequence>MQNSCAGIILAGGKNTRFSGTNKAFLRVGAQRILDRIYDVFRGLFQEIVLVTNDPLEYLEWDLTVVTDLFPIQSALTGIHAGLFFMTTPYAFFVACDTPFIQKNLIEIVLENIEPRIDVVIPETSEGLQPLCSVYSRQCLKPIAQQLKKQELKIDRVFNRLRTRKIPEAILRKQDPDLISFYNINTPEDLARAEDMLVKL</sequence>
<dbReference type="Proteomes" id="UP000603434">
    <property type="component" value="Unassembled WGS sequence"/>
</dbReference>
<evidence type="ECO:0000256" key="5">
    <source>
        <dbReference type="ARBA" id="ARBA00022842"/>
    </source>
</evidence>
<dbReference type="InterPro" id="IPR025877">
    <property type="entry name" value="MobA-like_NTP_Trfase"/>
</dbReference>
<gene>
    <name evidence="8" type="primary">mobA</name>
    <name evidence="10" type="ORF">H8E23_17535</name>
</gene>
<dbReference type="AlphaFoldDB" id="A0A8J6TNN7"/>
<comment type="caution">
    <text evidence="10">The sequence shown here is derived from an EMBL/GenBank/DDBJ whole genome shotgun (WGS) entry which is preliminary data.</text>
</comment>
<dbReference type="CDD" id="cd02503">
    <property type="entry name" value="MobA"/>
    <property type="match status" value="1"/>
</dbReference>
<comment type="function">
    <text evidence="8">Transfers a GMP moiety from GTP to Mo-molybdopterin (Mo-MPT) cofactor (Moco or molybdenum cofactor) to form Mo-molybdopterin guanine dinucleotide (Mo-MGD) cofactor.</text>
</comment>
<evidence type="ECO:0000256" key="2">
    <source>
        <dbReference type="ARBA" id="ARBA00022679"/>
    </source>
</evidence>
<accession>A0A8J6TNN7</accession>
<protein>
    <recommendedName>
        <fullName evidence="8">Probable molybdenum cofactor guanylyltransferase</fullName>
        <shortName evidence="8">MoCo guanylyltransferase</shortName>
        <ecNumber evidence="8">2.7.7.77</ecNumber>
    </recommendedName>
    <alternativeName>
        <fullName evidence="8">GTP:molybdopterin guanylyltransferase</fullName>
    </alternativeName>
    <alternativeName>
        <fullName evidence="8">Mo-MPT guanylyltransferase</fullName>
    </alternativeName>
    <alternativeName>
        <fullName evidence="8">Molybdopterin guanylyltransferase</fullName>
    </alternativeName>
    <alternativeName>
        <fullName evidence="8">Molybdopterin-guanine dinucleotide synthase</fullName>
        <shortName evidence="8">MGD synthase</shortName>
    </alternativeName>
</protein>
<dbReference type="PANTHER" id="PTHR19136:SF81">
    <property type="entry name" value="MOLYBDENUM COFACTOR GUANYLYLTRANSFERASE"/>
    <property type="match status" value="1"/>
</dbReference>
<feature type="binding site" evidence="8">
    <location>
        <position position="97"/>
    </location>
    <ligand>
        <name>Mg(2+)</name>
        <dbReference type="ChEBI" id="CHEBI:18420"/>
    </ligand>
</feature>
<keyword evidence="10" id="KW-0548">Nucleotidyltransferase</keyword>
<evidence type="ECO:0000259" key="9">
    <source>
        <dbReference type="Pfam" id="PF12804"/>
    </source>
</evidence>
<evidence type="ECO:0000256" key="8">
    <source>
        <dbReference type="HAMAP-Rule" id="MF_00316"/>
    </source>
</evidence>
<evidence type="ECO:0000256" key="7">
    <source>
        <dbReference type="ARBA" id="ARBA00023150"/>
    </source>
</evidence>
<dbReference type="PANTHER" id="PTHR19136">
    <property type="entry name" value="MOLYBDENUM COFACTOR GUANYLYLTRANSFERASE"/>
    <property type="match status" value="1"/>
</dbReference>
<feature type="binding site" evidence="8">
    <location>
        <position position="97"/>
    </location>
    <ligand>
        <name>GTP</name>
        <dbReference type="ChEBI" id="CHEBI:37565"/>
    </ligand>
</feature>
<dbReference type="EMBL" id="JACNJH010000269">
    <property type="protein sequence ID" value="MBC8363189.1"/>
    <property type="molecule type" value="Genomic_DNA"/>
</dbReference>
<dbReference type="SUPFAM" id="SSF53448">
    <property type="entry name" value="Nucleotide-diphospho-sugar transferases"/>
    <property type="match status" value="1"/>
</dbReference>
<keyword evidence="4 8" id="KW-0547">Nucleotide-binding</keyword>
<evidence type="ECO:0000256" key="6">
    <source>
        <dbReference type="ARBA" id="ARBA00023134"/>
    </source>
</evidence>
<dbReference type="GO" id="GO:0005737">
    <property type="term" value="C:cytoplasm"/>
    <property type="evidence" value="ECO:0007669"/>
    <property type="project" value="UniProtKB-SubCell"/>
</dbReference>
<keyword evidence="5 8" id="KW-0460">Magnesium</keyword>
<comment type="caution">
    <text evidence="8">Lacks conserved residue(s) required for the propagation of feature annotation.</text>
</comment>
<keyword evidence="2 8" id="KW-0808">Transferase</keyword>
<evidence type="ECO:0000256" key="1">
    <source>
        <dbReference type="ARBA" id="ARBA00022490"/>
    </source>
</evidence>
<dbReference type="EC" id="2.7.7.77" evidence="8"/>
<evidence type="ECO:0000313" key="10">
    <source>
        <dbReference type="EMBL" id="MBC8363189.1"/>
    </source>
</evidence>
<dbReference type="HAMAP" id="MF_00316">
    <property type="entry name" value="MobA"/>
    <property type="match status" value="1"/>
</dbReference>
<comment type="subcellular location">
    <subcellularLocation>
        <location evidence="8">Cytoplasm</location>
    </subcellularLocation>
</comment>
<keyword evidence="6 8" id="KW-0342">GTP-binding</keyword>
<comment type="domain">
    <text evidence="8">The N-terminal domain determines nucleotide recognition and specific binding, while the C-terminal domain determines the specific binding to the target protein.</text>
</comment>
<organism evidence="10 11">
    <name type="scientific">Candidatus Desulfatibia profunda</name>
    <dbReference type="NCBI Taxonomy" id="2841695"/>
    <lineage>
        <taxon>Bacteria</taxon>
        <taxon>Pseudomonadati</taxon>
        <taxon>Thermodesulfobacteriota</taxon>
        <taxon>Desulfobacteria</taxon>
        <taxon>Desulfobacterales</taxon>
        <taxon>Desulfobacterales incertae sedis</taxon>
        <taxon>Candidatus Desulfatibia</taxon>
    </lineage>
</organism>
<feature type="binding site" evidence="8">
    <location>
        <begin position="10"/>
        <end position="12"/>
    </location>
    <ligand>
        <name>GTP</name>
        <dbReference type="ChEBI" id="CHEBI:37565"/>
    </ligand>
</feature>